<dbReference type="GO" id="GO:0008568">
    <property type="term" value="F:microtubule severing ATPase activity"/>
    <property type="evidence" value="ECO:0007669"/>
    <property type="project" value="UniProtKB-EC"/>
</dbReference>
<feature type="binding site" evidence="8">
    <location>
        <begin position="182"/>
        <end position="189"/>
    </location>
    <ligand>
        <name>ATP</name>
        <dbReference type="ChEBI" id="CHEBI:30616"/>
    </ligand>
</feature>
<evidence type="ECO:0000256" key="3">
    <source>
        <dbReference type="ARBA" id="ARBA00022701"/>
    </source>
</evidence>
<dbReference type="InterPro" id="IPR015415">
    <property type="entry name" value="Spast_Vps4_C"/>
</dbReference>
<keyword evidence="7 8" id="KW-0413">Isomerase</keyword>
<name>A0A0B1TPW4_OESDE</name>
<dbReference type="GO" id="GO:0005737">
    <property type="term" value="C:cytoplasm"/>
    <property type="evidence" value="ECO:0007669"/>
    <property type="project" value="UniProtKB-SubCell"/>
</dbReference>
<gene>
    <name evidence="8" type="primary">KATNA1</name>
    <name evidence="11" type="ORF">OESDEN_00724</name>
</gene>
<organism evidence="11 12">
    <name type="scientific">Oesophagostomum dentatum</name>
    <name type="common">Nodular worm</name>
    <dbReference type="NCBI Taxonomy" id="61180"/>
    <lineage>
        <taxon>Eukaryota</taxon>
        <taxon>Metazoa</taxon>
        <taxon>Ecdysozoa</taxon>
        <taxon>Nematoda</taxon>
        <taxon>Chromadorea</taxon>
        <taxon>Rhabditida</taxon>
        <taxon>Rhabditina</taxon>
        <taxon>Rhabditomorpha</taxon>
        <taxon>Strongyloidea</taxon>
        <taxon>Strongylidae</taxon>
        <taxon>Oesophagostomum</taxon>
    </lineage>
</organism>
<keyword evidence="5 8" id="KW-0067">ATP-binding</keyword>
<dbReference type="GO" id="GO:0008017">
    <property type="term" value="F:microtubule binding"/>
    <property type="evidence" value="ECO:0007669"/>
    <property type="project" value="UniProtKB-UniRule"/>
</dbReference>
<dbReference type="InterPro" id="IPR050304">
    <property type="entry name" value="MT-severing_AAA_ATPase"/>
</dbReference>
<dbReference type="Gene3D" id="3.40.50.300">
    <property type="entry name" value="P-loop containing nucleotide triphosphate hydrolases"/>
    <property type="match status" value="1"/>
</dbReference>
<dbReference type="Pfam" id="PF00004">
    <property type="entry name" value="AAA"/>
    <property type="match status" value="1"/>
</dbReference>
<keyword evidence="12" id="KW-1185">Reference proteome</keyword>
<keyword evidence="8" id="KW-0132">Cell division</keyword>
<dbReference type="SMART" id="SM00382">
    <property type="entry name" value="AAA"/>
    <property type="match status" value="1"/>
</dbReference>
<dbReference type="GO" id="GO:0005874">
    <property type="term" value="C:microtubule"/>
    <property type="evidence" value="ECO:0007669"/>
    <property type="project" value="UniProtKB-KW"/>
</dbReference>
<proteinExistence type="inferred from homology"/>
<keyword evidence="8" id="KW-0131">Cell cycle</keyword>
<feature type="region of interest" description="Disordered" evidence="9">
    <location>
        <begin position="42"/>
        <end position="115"/>
    </location>
</feature>
<dbReference type="GO" id="GO:0005524">
    <property type="term" value="F:ATP binding"/>
    <property type="evidence" value="ECO:0007669"/>
    <property type="project" value="UniProtKB-KW"/>
</dbReference>
<dbReference type="GO" id="GO:0016887">
    <property type="term" value="F:ATP hydrolysis activity"/>
    <property type="evidence" value="ECO:0007669"/>
    <property type="project" value="InterPro"/>
</dbReference>
<dbReference type="SUPFAM" id="SSF52540">
    <property type="entry name" value="P-loop containing nucleoside triphosphate hydrolases"/>
    <property type="match status" value="1"/>
</dbReference>
<evidence type="ECO:0000313" key="12">
    <source>
        <dbReference type="Proteomes" id="UP000053660"/>
    </source>
</evidence>
<comment type="subcellular location">
    <subcellularLocation>
        <location evidence="1">Cytoplasm</location>
        <location evidence="1">Cytoskeleton</location>
    </subcellularLocation>
    <subcellularLocation>
        <location evidence="8">Cytoplasm</location>
    </subcellularLocation>
    <subcellularLocation>
        <location evidence="8">Cytoplasm</location>
        <location evidence="8">Cytoskeleton</location>
        <location evidence="8">Microtubule organizing center</location>
        <location evidence="8">Centrosome</location>
    </subcellularLocation>
    <subcellularLocation>
        <location evidence="8">Cytoplasm</location>
        <location evidence="8">Cytoskeleton</location>
        <location evidence="8">Spindle pole</location>
    </subcellularLocation>
    <subcellularLocation>
        <location evidence="8">Cytoplasm</location>
        <location evidence="8">Cytoskeleton</location>
        <location evidence="8">Spindle</location>
    </subcellularLocation>
    <text evidence="8">Predominantly cytoplasmic. Also localized to the interphase centrosome and the mitotic spindle poles. Enhanced recruitment to the mitotic spindle poles requires microtubules and interaction with KATNB1.</text>
</comment>
<comment type="activity regulation">
    <text evidence="8">ATPase activity is stimulated by microtubules, which promote homooligomerization. ATP-dependent microtubule severing is stimulated by interaction with KATNB1.</text>
</comment>
<keyword evidence="6 8" id="KW-0206">Cytoskeleton</keyword>
<dbReference type="AlphaFoldDB" id="A0A0B1TPW4"/>
<dbReference type="GO" id="GO:0005813">
    <property type="term" value="C:centrosome"/>
    <property type="evidence" value="ECO:0007669"/>
    <property type="project" value="UniProtKB-SubCell"/>
</dbReference>
<dbReference type="HAMAP" id="MF_03023">
    <property type="entry name" value="Katanin_p60_A1"/>
    <property type="match status" value="1"/>
</dbReference>
<dbReference type="InterPro" id="IPR027417">
    <property type="entry name" value="P-loop_NTPase"/>
</dbReference>
<dbReference type="Pfam" id="PF09336">
    <property type="entry name" value="Vps4_C"/>
    <property type="match status" value="1"/>
</dbReference>
<evidence type="ECO:0000256" key="7">
    <source>
        <dbReference type="ARBA" id="ARBA00023235"/>
    </source>
</evidence>
<evidence type="ECO:0000256" key="8">
    <source>
        <dbReference type="HAMAP-Rule" id="MF_03023"/>
    </source>
</evidence>
<feature type="domain" description="AAA+ ATPase" evidence="10">
    <location>
        <begin position="174"/>
        <end position="312"/>
    </location>
</feature>
<dbReference type="Proteomes" id="UP000053660">
    <property type="component" value="Unassembled WGS sequence"/>
</dbReference>
<comment type="similarity">
    <text evidence="8">Belongs to the AAA ATPase family. Katanin p60 subunit A1 subfamily.</text>
</comment>
<comment type="subunit">
    <text evidence="8">Can homooligomerize into hexameric rings, which may be promoted by interaction with microtubules. Interacts with KATNB1, which may serve as a targeting subunit.</text>
</comment>
<evidence type="ECO:0000256" key="4">
    <source>
        <dbReference type="ARBA" id="ARBA00022741"/>
    </source>
</evidence>
<dbReference type="GO" id="GO:0051013">
    <property type="term" value="P:microtubule severing"/>
    <property type="evidence" value="ECO:0007669"/>
    <property type="project" value="UniProtKB-UniRule"/>
</dbReference>
<evidence type="ECO:0000256" key="1">
    <source>
        <dbReference type="ARBA" id="ARBA00004245"/>
    </source>
</evidence>
<dbReference type="PANTHER" id="PTHR23074">
    <property type="entry name" value="AAA DOMAIN-CONTAINING"/>
    <property type="match status" value="1"/>
</dbReference>
<dbReference type="InterPro" id="IPR041569">
    <property type="entry name" value="AAA_lid_3"/>
</dbReference>
<dbReference type="OrthoDB" id="5334845at2759"/>
<dbReference type="InterPro" id="IPR028596">
    <property type="entry name" value="KATNA1"/>
</dbReference>
<evidence type="ECO:0000313" key="11">
    <source>
        <dbReference type="EMBL" id="KHJ99299.1"/>
    </source>
</evidence>
<dbReference type="Pfam" id="PF17862">
    <property type="entry name" value="AAA_lid_3"/>
    <property type="match status" value="1"/>
</dbReference>
<dbReference type="FunFam" id="1.10.8.60:FF:000025">
    <property type="entry name" value="Katanin p60 ATPase-containing subunit A1"/>
    <property type="match status" value="1"/>
</dbReference>
<dbReference type="PANTHER" id="PTHR23074:SF19">
    <property type="entry name" value="KATANIN P60 ATPASE-CONTAINING SUBUNIT A1"/>
    <property type="match status" value="1"/>
</dbReference>
<keyword evidence="2 8" id="KW-0963">Cytoplasm</keyword>
<evidence type="ECO:0000256" key="2">
    <source>
        <dbReference type="ARBA" id="ARBA00022490"/>
    </source>
</evidence>
<keyword evidence="3 8" id="KW-0493">Microtubule</keyword>
<comment type="function">
    <text evidence="8">Catalytic subunit of a complex which severs microtubules in an ATP-dependent manner. Microtubule severing may promote rapid reorganization of cellular microtubule arrays and the release of microtubules from the centrosome following nucleation.</text>
</comment>
<dbReference type="GO" id="GO:0051301">
    <property type="term" value="P:cell division"/>
    <property type="evidence" value="ECO:0007669"/>
    <property type="project" value="UniProtKB-KW"/>
</dbReference>
<evidence type="ECO:0000256" key="6">
    <source>
        <dbReference type="ARBA" id="ARBA00023212"/>
    </source>
</evidence>
<keyword evidence="4 8" id="KW-0547">Nucleotide-binding</keyword>
<dbReference type="InterPro" id="IPR003593">
    <property type="entry name" value="AAA+_ATPase"/>
</dbReference>
<dbReference type="Gene3D" id="1.10.8.60">
    <property type="match status" value="1"/>
</dbReference>
<dbReference type="FunFam" id="3.40.50.300:FF:000159">
    <property type="entry name" value="Katanin p60 ATPase-containing subunit A1"/>
    <property type="match status" value="1"/>
</dbReference>
<dbReference type="EC" id="5.6.1.1" evidence="8"/>
<feature type="compositionally biased region" description="Low complexity" evidence="9">
    <location>
        <begin position="91"/>
        <end position="106"/>
    </location>
</feature>
<evidence type="ECO:0000256" key="5">
    <source>
        <dbReference type="ARBA" id="ARBA00022840"/>
    </source>
</evidence>
<sequence length="420" mass="46789">MDFSSIDEIVERARKSDDYKVVDSSYKEAISELEAISASLGAAEKKQVRHSRNAEANETITVKKPVKKSSSQNALAEKKQKQNATATVTGTSTAPEAPPAETTTNPSEDKQKDEFIPRGYCPDLVEAIEQTMTRNGTEVCWDDIAGLEGPKELFKQTIVLPALMPNFFKGIRRPWRGVCMVGPPGTGKTLLAKAVATECQTTFFAVSCGDLASKWRGDSEKMIKLLFEMARHFAPSTIFIDEIDTIGSQRGQANEHEASRRVKSQLLVEMDGFNKEEDGKRVLVLAATNFPWMLDEALRRRFEQRIYIPLPDQPARLSLLRSSLKEVRVDDDVDLDVFATQLEGYSGADITNVCRKAALMGVKRLTRTLTPAEIAKLSPEELDLPVTWQDLQEALGDTNPSVCEENIRQYTAWMEKYGST</sequence>
<comment type="catalytic activity">
    <reaction evidence="8">
        <text>n ATP + n H2O + a microtubule = n ADP + n phosphate + (n+1) alpha/beta tubulin heterodimers.</text>
        <dbReference type="EC" id="5.6.1.1"/>
    </reaction>
</comment>
<evidence type="ECO:0000259" key="10">
    <source>
        <dbReference type="SMART" id="SM00382"/>
    </source>
</evidence>
<dbReference type="PROSITE" id="PS00674">
    <property type="entry name" value="AAA"/>
    <property type="match status" value="1"/>
</dbReference>
<dbReference type="EMBL" id="KN549228">
    <property type="protein sequence ID" value="KHJ99299.1"/>
    <property type="molecule type" value="Genomic_DNA"/>
</dbReference>
<dbReference type="InterPro" id="IPR003959">
    <property type="entry name" value="ATPase_AAA_core"/>
</dbReference>
<evidence type="ECO:0000256" key="9">
    <source>
        <dbReference type="SAM" id="MobiDB-lite"/>
    </source>
</evidence>
<dbReference type="InterPro" id="IPR003960">
    <property type="entry name" value="ATPase_AAA_CS"/>
</dbReference>
<protein>
    <recommendedName>
        <fullName evidence="8">Katanin p60 ATPase-containing subunit A1</fullName>
        <shortName evidence="8">Katanin p60 subunit A1</shortName>
        <ecNumber evidence="8">5.6.1.1</ecNumber>
    </recommendedName>
    <alternativeName>
        <fullName evidence="8">p60 katanin</fullName>
    </alternativeName>
</protein>
<reference evidence="11 12" key="1">
    <citation type="submission" date="2014-03" db="EMBL/GenBank/DDBJ databases">
        <title>Draft genome of the hookworm Oesophagostomum dentatum.</title>
        <authorList>
            <person name="Mitreva M."/>
        </authorList>
    </citation>
    <scope>NUCLEOTIDE SEQUENCE [LARGE SCALE GENOMIC DNA]</scope>
    <source>
        <strain evidence="11 12">OD-Hann</strain>
    </source>
</reference>
<dbReference type="GO" id="GO:0000922">
    <property type="term" value="C:spindle pole"/>
    <property type="evidence" value="ECO:0007669"/>
    <property type="project" value="UniProtKB-SubCell"/>
</dbReference>
<accession>A0A0B1TPW4</accession>
<keyword evidence="8" id="KW-0498">Mitosis</keyword>